<evidence type="ECO:0000313" key="1">
    <source>
        <dbReference type="EMBL" id="MDR6512963.1"/>
    </source>
</evidence>
<evidence type="ECO:0000313" key="2">
    <source>
        <dbReference type="Proteomes" id="UP001184150"/>
    </source>
</evidence>
<accession>A0ABU1MRK7</accession>
<proteinExistence type="predicted"/>
<dbReference type="RefSeq" id="WP_309806347.1">
    <property type="nucleotide sequence ID" value="NZ_JAVDRD010000013.1"/>
</dbReference>
<reference evidence="1 2" key="1">
    <citation type="submission" date="2023-07" db="EMBL/GenBank/DDBJ databases">
        <title>Sorghum-associated microbial communities from plants grown in Nebraska, USA.</title>
        <authorList>
            <person name="Schachtman D."/>
        </authorList>
    </citation>
    <scope>NUCLEOTIDE SEQUENCE [LARGE SCALE GENOMIC DNA]</scope>
    <source>
        <strain evidence="1 2">DS1027</strain>
    </source>
</reference>
<gene>
    <name evidence="1" type="ORF">J2792_003851</name>
</gene>
<comment type="caution">
    <text evidence="1">The sequence shown here is derived from an EMBL/GenBank/DDBJ whole genome shotgun (WGS) entry which is preliminary data.</text>
</comment>
<keyword evidence="2" id="KW-1185">Reference proteome</keyword>
<evidence type="ECO:0008006" key="3">
    <source>
        <dbReference type="Google" id="ProtNLM"/>
    </source>
</evidence>
<sequence>MIALAWLLPLLRRLAPWIAMVLLALACHHFATLARLRAQDLAHQAATYRAAQRAAQIQAQAALASEHERYRQLAHVEETRHDQELETARAAAVRFAATHRVQPAPATGAGGTAFAAAAPHPAGIRESLPAPGIVVSEDDVQACSEVTAYALSLRDWAMDVSAPTVVLPAGAP</sequence>
<protein>
    <recommendedName>
        <fullName evidence="3">Bacteriophage Rz lysis protein</fullName>
    </recommendedName>
</protein>
<organism evidence="1 2">
    <name type="scientific">Novosphingobium capsulatum</name>
    <dbReference type="NCBI Taxonomy" id="13688"/>
    <lineage>
        <taxon>Bacteria</taxon>
        <taxon>Pseudomonadati</taxon>
        <taxon>Pseudomonadota</taxon>
        <taxon>Alphaproteobacteria</taxon>
        <taxon>Sphingomonadales</taxon>
        <taxon>Sphingomonadaceae</taxon>
        <taxon>Novosphingobium</taxon>
    </lineage>
</organism>
<dbReference type="Proteomes" id="UP001184150">
    <property type="component" value="Unassembled WGS sequence"/>
</dbReference>
<dbReference type="EMBL" id="JAVDRD010000013">
    <property type="protein sequence ID" value="MDR6512963.1"/>
    <property type="molecule type" value="Genomic_DNA"/>
</dbReference>
<name>A0ABU1MRK7_9SPHN</name>